<keyword evidence="1" id="KW-0472">Membrane</keyword>
<feature type="transmembrane region" description="Helical" evidence="1">
    <location>
        <begin position="140"/>
        <end position="160"/>
    </location>
</feature>
<dbReference type="RefSeq" id="WP_015031072.1">
    <property type="nucleotide sequence ID" value="NC_018748.1"/>
</dbReference>
<dbReference type="EMBL" id="CP002961">
    <property type="protein sequence ID" value="AFK05384.1"/>
    <property type="molecule type" value="Genomic_DNA"/>
</dbReference>
<dbReference type="Proteomes" id="UP000002875">
    <property type="component" value="Chromosome"/>
</dbReference>
<reference evidence="2 3" key="1">
    <citation type="submission" date="2011-07" db="EMBL/GenBank/DDBJ databases">
        <title>The complete genome of chromosome of Emticicia oligotrophica DSM 17448.</title>
        <authorList>
            <consortium name="US DOE Joint Genome Institute (JGI-PGF)"/>
            <person name="Lucas S."/>
            <person name="Han J."/>
            <person name="Lapidus A."/>
            <person name="Bruce D."/>
            <person name="Goodwin L."/>
            <person name="Pitluck S."/>
            <person name="Peters L."/>
            <person name="Kyrpides N."/>
            <person name="Mavromatis K."/>
            <person name="Ivanova N."/>
            <person name="Ovchinnikova G."/>
            <person name="Teshima H."/>
            <person name="Detter J.C."/>
            <person name="Tapia R."/>
            <person name="Han C."/>
            <person name="Land M."/>
            <person name="Hauser L."/>
            <person name="Markowitz V."/>
            <person name="Cheng J.-F."/>
            <person name="Hugenholtz P."/>
            <person name="Woyke T."/>
            <person name="Wu D."/>
            <person name="Tindall B."/>
            <person name="Pomrenke H."/>
            <person name="Brambilla E."/>
            <person name="Klenk H.-P."/>
            <person name="Eisen J.A."/>
        </authorList>
    </citation>
    <scope>NUCLEOTIDE SEQUENCE [LARGE SCALE GENOMIC DNA]</scope>
    <source>
        <strain evidence="2 3">DSM 17448</strain>
    </source>
</reference>
<evidence type="ECO:0008006" key="4">
    <source>
        <dbReference type="Google" id="ProtNLM"/>
    </source>
</evidence>
<evidence type="ECO:0000313" key="3">
    <source>
        <dbReference type="Proteomes" id="UP000002875"/>
    </source>
</evidence>
<accession>A0ABM5N7H1</accession>
<keyword evidence="1" id="KW-0812">Transmembrane</keyword>
<sequence length="291" mass="33513">MTINKLISFIILSLIGLTGYGLYNQNTVLILIGHILTLPSIGVWYGFKRNWNTSTIDIATYLTYFVGSFSDSIILIGQEIGEILQILITLCMHLILIVIFRKEGTRIYSDRLQDLPKLLPIIVIFIFFGLVMRLSLPDALYFISIVYAIVVMILVAHGLFRVAKGKSYFWVAAGVLLLIIKDVLYCYNFFIYQNTIRPLYVIQNSLSGVVYFMIAIGIAQNQRKATIERNDPFWLFAKKYFHSLIDYKDIISIKKKTTHSKRETLIRPQMLFSQLINIFKWIGISSQKKLS</sequence>
<feature type="transmembrane region" description="Helical" evidence="1">
    <location>
        <begin position="7"/>
        <end position="23"/>
    </location>
</feature>
<keyword evidence="1" id="KW-1133">Transmembrane helix</keyword>
<protein>
    <recommendedName>
        <fullName evidence="4">YhhN-like protein</fullName>
    </recommendedName>
</protein>
<proteinExistence type="predicted"/>
<feature type="transmembrane region" description="Helical" evidence="1">
    <location>
        <begin position="167"/>
        <end position="192"/>
    </location>
</feature>
<keyword evidence="3" id="KW-1185">Reference proteome</keyword>
<feature type="transmembrane region" description="Helical" evidence="1">
    <location>
        <begin position="59"/>
        <end position="77"/>
    </location>
</feature>
<feature type="transmembrane region" description="Helical" evidence="1">
    <location>
        <begin position="198"/>
        <end position="219"/>
    </location>
</feature>
<evidence type="ECO:0000313" key="2">
    <source>
        <dbReference type="EMBL" id="AFK05384.1"/>
    </source>
</evidence>
<name>A0ABM5N7H1_EMTOG</name>
<organism evidence="2 3">
    <name type="scientific">Emticicia oligotrophica (strain DSM 17448 / CIP 109782 / MTCC 6937 / GPTSA100-15)</name>
    <dbReference type="NCBI Taxonomy" id="929562"/>
    <lineage>
        <taxon>Bacteria</taxon>
        <taxon>Pseudomonadati</taxon>
        <taxon>Bacteroidota</taxon>
        <taxon>Cytophagia</taxon>
        <taxon>Cytophagales</taxon>
        <taxon>Leadbetterellaceae</taxon>
        <taxon>Emticicia</taxon>
    </lineage>
</organism>
<feature type="transmembrane region" description="Helical" evidence="1">
    <location>
        <begin position="29"/>
        <end position="47"/>
    </location>
</feature>
<feature type="transmembrane region" description="Helical" evidence="1">
    <location>
        <begin position="83"/>
        <end position="100"/>
    </location>
</feature>
<evidence type="ECO:0000256" key="1">
    <source>
        <dbReference type="SAM" id="Phobius"/>
    </source>
</evidence>
<gene>
    <name evidence="2" type="ordered locus">Emtol_4261</name>
</gene>
<feature type="transmembrane region" description="Helical" evidence="1">
    <location>
        <begin position="115"/>
        <end position="134"/>
    </location>
</feature>